<comment type="caution">
    <text evidence="12">The sequence shown here is derived from an EMBL/GenBank/DDBJ whole genome shotgun (WGS) entry which is preliminary data.</text>
</comment>
<dbReference type="InterPro" id="IPR006716">
    <property type="entry name" value="ERG2_sigma1_rcpt-like"/>
</dbReference>
<reference evidence="12 13" key="1">
    <citation type="submission" date="2024-02" db="EMBL/GenBank/DDBJ databases">
        <authorList>
            <person name="Daric V."/>
            <person name="Darras S."/>
        </authorList>
    </citation>
    <scope>NUCLEOTIDE SEQUENCE [LARGE SCALE GENOMIC DNA]</scope>
</reference>
<evidence type="ECO:0000313" key="13">
    <source>
        <dbReference type="Proteomes" id="UP001642483"/>
    </source>
</evidence>
<dbReference type="EMBL" id="CAWYQH010000174">
    <property type="protein sequence ID" value="CAK8697820.1"/>
    <property type="molecule type" value="Genomic_DNA"/>
</dbReference>
<evidence type="ECO:0000256" key="7">
    <source>
        <dbReference type="ARBA" id="ARBA00022824"/>
    </source>
</evidence>
<keyword evidence="13" id="KW-1185">Reference proteome</keyword>
<keyword evidence="9 11" id="KW-0472">Membrane</keyword>
<evidence type="ECO:0000256" key="3">
    <source>
        <dbReference type="ARBA" id="ARBA00004649"/>
    </source>
</evidence>
<evidence type="ECO:0000256" key="11">
    <source>
        <dbReference type="RuleBase" id="RU368083"/>
    </source>
</evidence>
<sequence>MRRKMRSSYSENEIRRVFATNYPENIFKEAQFPWLPSSAGGVHGSIALLYASFTEFLALYHSEIESTGTTGRHFMNISVTVLQGNLMESVDNVAPAIMISPGNSHVLRSGRSSTVKLSSGTTLLLYGRGFLPLSMGHGISNSLFSDCDILLVLATIWHYLKALAVSHLYLWKWAENYALYLWDALSGQYFLGWFSGLMKRIFVTVQTAWNVTSHVAQ</sequence>
<evidence type="ECO:0000313" key="12">
    <source>
        <dbReference type="EMBL" id="CAK8697820.1"/>
    </source>
</evidence>
<dbReference type="Pfam" id="PF04622">
    <property type="entry name" value="ERG2_Sigma1R"/>
    <property type="match status" value="1"/>
</dbReference>
<proteinExistence type="inferred from homology"/>
<protein>
    <recommendedName>
        <fullName evidence="5">Sigma non-opioid intracellular receptor 1</fullName>
    </recommendedName>
    <alternativeName>
        <fullName evidence="10">Sigma 1-type opioid receptor</fullName>
    </alternativeName>
</protein>
<evidence type="ECO:0000256" key="4">
    <source>
        <dbReference type="ARBA" id="ARBA00007141"/>
    </source>
</evidence>
<evidence type="ECO:0000256" key="8">
    <source>
        <dbReference type="ARBA" id="ARBA00022989"/>
    </source>
</evidence>
<keyword evidence="6 11" id="KW-0812">Transmembrane</keyword>
<evidence type="ECO:0000256" key="9">
    <source>
        <dbReference type="ARBA" id="ARBA00023136"/>
    </source>
</evidence>
<dbReference type="Proteomes" id="UP001642483">
    <property type="component" value="Unassembled WGS sequence"/>
</dbReference>
<comment type="subcellular location">
    <subcellularLocation>
        <location evidence="2">Endoplasmic reticulum membrane</location>
    </subcellularLocation>
    <subcellularLocation>
        <location evidence="1">Nucleus inner membrane</location>
    </subcellularLocation>
    <subcellularLocation>
        <location evidence="3">Nucleus outer membrane</location>
    </subcellularLocation>
</comment>
<keyword evidence="8 11" id="KW-1133">Transmembrane helix</keyword>
<dbReference type="PANTHER" id="PTHR10868:SF1">
    <property type="entry name" value="SIGMA NON-OPIOID INTRACELLULAR RECEPTOR 1"/>
    <property type="match status" value="1"/>
</dbReference>
<gene>
    <name evidence="12" type="ORF">CVLEPA_LOCUS31319</name>
</gene>
<accession>A0ABP0H1D2</accession>
<feature type="transmembrane region" description="Helical" evidence="11">
    <location>
        <begin position="149"/>
        <end position="171"/>
    </location>
</feature>
<evidence type="ECO:0000256" key="2">
    <source>
        <dbReference type="ARBA" id="ARBA00004586"/>
    </source>
</evidence>
<evidence type="ECO:0000256" key="10">
    <source>
        <dbReference type="ARBA" id="ARBA00033467"/>
    </source>
</evidence>
<evidence type="ECO:0000256" key="5">
    <source>
        <dbReference type="ARBA" id="ARBA00020208"/>
    </source>
</evidence>
<evidence type="ECO:0000256" key="6">
    <source>
        <dbReference type="ARBA" id="ARBA00022692"/>
    </source>
</evidence>
<evidence type="ECO:0000256" key="1">
    <source>
        <dbReference type="ARBA" id="ARBA00004540"/>
    </source>
</evidence>
<keyword evidence="7" id="KW-0256">Endoplasmic reticulum</keyword>
<dbReference type="PANTHER" id="PTHR10868">
    <property type="entry name" value="SIGMA 1-TYPE OPIOID RECEPTOR-RELATED"/>
    <property type="match status" value="1"/>
</dbReference>
<name>A0ABP0H1D2_CLALP</name>
<comment type="similarity">
    <text evidence="4 11">Belongs to the ERG2 family.</text>
</comment>
<organism evidence="12 13">
    <name type="scientific">Clavelina lepadiformis</name>
    <name type="common">Light-bulb sea squirt</name>
    <name type="synonym">Ascidia lepadiformis</name>
    <dbReference type="NCBI Taxonomy" id="159417"/>
    <lineage>
        <taxon>Eukaryota</taxon>
        <taxon>Metazoa</taxon>
        <taxon>Chordata</taxon>
        <taxon>Tunicata</taxon>
        <taxon>Ascidiacea</taxon>
        <taxon>Aplousobranchia</taxon>
        <taxon>Clavelinidae</taxon>
        <taxon>Clavelina</taxon>
    </lineage>
</organism>